<name>A0A6A6V616_9PLEO</name>
<protein>
    <submittedName>
        <fullName evidence="2">Uncharacterized protein</fullName>
    </submittedName>
</protein>
<organism evidence="2 3">
    <name type="scientific">Sporormia fimetaria CBS 119925</name>
    <dbReference type="NCBI Taxonomy" id="1340428"/>
    <lineage>
        <taxon>Eukaryota</taxon>
        <taxon>Fungi</taxon>
        <taxon>Dikarya</taxon>
        <taxon>Ascomycota</taxon>
        <taxon>Pezizomycotina</taxon>
        <taxon>Dothideomycetes</taxon>
        <taxon>Pleosporomycetidae</taxon>
        <taxon>Pleosporales</taxon>
        <taxon>Sporormiaceae</taxon>
        <taxon>Sporormia</taxon>
    </lineage>
</organism>
<dbReference type="AlphaFoldDB" id="A0A6A6V616"/>
<dbReference type="EMBL" id="MU006579">
    <property type="protein sequence ID" value="KAF2746112.1"/>
    <property type="molecule type" value="Genomic_DNA"/>
</dbReference>
<evidence type="ECO:0000256" key="1">
    <source>
        <dbReference type="SAM" id="MobiDB-lite"/>
    </source>
</evidence>
<feature type="compositionally biased region" description="Polar residues" evidence="1">
    <location>
        <begin position="167"/>
        <end position="188"/>
    </location>
</feature>
<proteinExistence type="predicted"/>
<gene>
    <name evidence="2" type="ORF">M011DRAFT_98366</name>
</gene>
<dbReference type="Proteomes" id="UP000799440">
    <property type="component" value="Unassembled WGS sequence"/>
</dbReference>
<evidence type="ECO:0000313" key="2">
    <source>
        <dbReference type="EMBL" id="KAF2746112.1"/>
    </source>
</evidence>
<feature type="compositionally biased region" description="Basic residues" evidence="1">
    <location>
        <begin position="203"/>
        <end position="219"/>
    </location>
</feature>
<feature type="region of interest" description="Disordered" evidence="1">
    <location>
        <begin position="148"/>
        <end position="219"/>
    </location>
</feature>
<evidence type="ECO:0000313" key="3">
    <source>
        <dbReference type="Proteomes" id="UP000799440"/>
    </source>
</evidence>
<sequence>MTAPSPPFTSLPGFEPAVGTSPTPIPVLLLRFSFQTRSAMTTRSSTPTAAPAPMPALTPVLSPEDAGGRGGGDDVVGVEPCDSEVEVAVACIGLIVVGPTVAAKAKTLELILQQSASPQHQLSLPHFRTGAFSSCHFIPRKHTHEETKLTLRPEWVDSPVQNHKHSSNNTDSPTSDPYNPVSTTTSLAPHSPLLPHNFDRGRSNRRHRSRRPCVPRLRG</sequence>
<keyword evidence="3" id="KW-1185">Reference proteome</keyword>
<accession>A0A6A6V616</accession>
<reference evidence="2" key="1">
    <citation type="journal article" date="2020" name="Stud. Mycol.">
        <title>101 Dothideomycetes genomes: a test case for predicting lifestyles and emergence of pathogens.</title>
        <authorList>
            <person name="Haridas S."/>
            <person name="Albert R."/>
            <person name="Binder M."/>
            <person name="Bloem J."/>
            <person name="Labutti K."/>
            <person name="Salamov A."/>
            <person name="Andreopoulos B."/>
            <person name="Baker S."/>
            <person name="Barry K."/>
            <person name="Bills G."/>
            <person name="Bluhm B."/>
            <person name="Cannon C."/>
            <person name="Castanera R."/>
            <person name="Culley D."/>
            <person name="Daum C."/>
            <person name="Ezra D."/>
            <person name="Gonzalez J."/>
            <person name="Henrissat B."/>
            <person name="Kuo A."/>
            <person name="Liang C."/>
            <person name="Lipzen A."/>
            <person name="Lutzoni F."/>
            <person name="Magnuson J."/>
            <person name="Mondo S."/>
            <person name="Nolan M."/>
            <person name="Ohm R."/>
            <person name="Pangilinan J."/>
            <person name="Park H.-J."/>
            <person name="Ramirez L."/>
            <person name="Alfaro M."/>
            <person name="Sun H."/>
            <person name="Tritt A."/>
            <person name="Yoshinaga Y."/>
            <person name="Zwiers L.-H."/>
            <person name="Turgeon B."/>
            <person name="Goodwin S."/>
            <person name="Spatafora J."/>
            <person name="Crous P."/>
            <person name="Grigoriev I."/>
        </authorList>
    </citation>
    <scope>NUCLEOTIDE SEQUENCE</scope>
    <source>
        <strain evidence="2">CBS 119925</strain>
    </source>
</reference>